<evidence type="ECO:0000256" key="5">
    <source>
        <dbReference type="ARBA" id="ARBA00023163"/>
    </source>
</evidence>
<keyword evidence="5" id="KW-0804">Transcription</keyword>
<keyword evidence="3" id="KW-0808">Transferase</keyword>
<dbReference type="GO" id="GO:0003899">
    <property type="term" value="F:DNA-directed RNA polymerase activity"/>
    <property type="evidence" value="ECO:0007669"/>
    <property type="project" value="UniProtKB-EC"/>
</dbReference>
<dbReference type="Pfam" id="PF04565">
    <property type="entry name" value="RNA_pol_Rpb2_3"/>
    <property type="match status" value="1"/>
</dbReference>
<dbReference type="SUPFAM" id="SSF64484">
    <property type="entry name" value="beta and beta-prime subunits of DNA dependent RNA-polymerase"/>
    <property type="match status" value="1"/>
</dbReference>
<keyword evidence="4" id="KW-0548">Nucleotidyltransferase</keyword>
<dbReference type="GO" id="GO:0032549">
    <property type="term" value="F:ribonucleoside binding"/>
    <property type="evidence" value="ECO:0007669"/>
    <property type="project" value="InterPro"/>
</dbReference>
<gene>
    <name evidence="7" type="ORF">B1A_01998</name>
</gene>
<sequence length="137" mass="15136">MSTGNWIGGRTGVSQLLDRVSNVSTLSHLRRIISPLTRSQPHFEARDLHPTQWGRICPNETPEGQNCGLVKNAALLINVSEGIDSSQILEFLRGLGLKELTKEDPNAGRIYLNGDFVGYHDNPAEVTESIRKSRRSG</sequence>
<dbReference type="GO" id="GO:0003677">
    <property type="term" value="F:DNA binding"/>
    <property type="evidence" value="ECO:0007669"/>
    <property type="project" value="InterPro"/>
</dbReference>
<proteinExistence type="predicted"/>
<evidence type="ECO:0000259" key="6">
    <source>
        <dbReference type="Pfam" id="PF04565"/>
    </source>
</evidence>
<protein>
    <recommendedName>
        <fullName evidence="1">DNA-directed RNA polymerase</fullName>
        <ecNumber evidence="1">2.7.7.6</ecNumber>
    </recommendedName>
</protein>
<dbReference type="PANTHER" id="PTHR20856">
    <property type="entry name" value="DNA-DIRECTED RNA POLYMERASE I SUBUNIT 2"/>
    <property type="match status" value="1"/>
</dbReference>
<evidence type="ECO:0000256" key="4">
    <source>
        <dbReference type="ARBA" id="ARBA00022695"/>
    </source>
</evidence>
<dbReference type="GO" id="GO:0000428">
    <property type="term" value="C:DNA-directed RNA polymerase complex"/>
    <property type="evidence" value="ECO:0007669"/>
    <property type="project" value="UniProtKB-KW"/>
</dbReference>
<name>T1CC62_9ZZZZ</name>
<dbReference type="EMBL" id="AUZX01001498">
    <property type="protein sequence ID" value="EQD78943.1"/>
    <property type="molecule type" value="Genomic_DNA"/>
</dbReference>
<feature type="domain" description="RNA polymerase Rpb2" evidence="6">
    <location>
        <begin position="15"/>
        <end position="79"/>
    </location>
</feature>
<evidence type="ECO:0000256" key="2">
    <source>
        <dbReference type="ARBA" id="ARBA00022478"/>
    </source>
</evidence>
<accession>T1CC62</accession>
<dbReference type="InterPro" id="IPR007645">
    <property type="entry name" value="RNA_pol_Rpb2_3"/>
</dbReference>
<comment type="caution">
    <text evidence="7">The sequence shown here is derived from an EMBL/GenBank/DDBJ whole genome shotgun (WGS) entry which is preliminary data.</text>
</comment>
<feature type="non-terminal residue" evidence="7">
    <location>
        <position position="137"/>
    </location>
</feature>
<evidence type="ECO:0000313" key="7">
    <source>
        <dbReference type="EMBL" id="EQD78943.1"/>
    </source>
</evidence>
<keyword evidence="2" id="KW-0240">DNA-directed RNA polymerase</keyword>
<dbReference type="InterPro" id="IPR015712">
    <property type="entry name" value="DNA-dir_RNA_pol_su2"/>
</dbReference>
<reference evidence="7" key="2">
    <citation type="journal article" date="2014" name="ISME J.">
        <title>Microbial stratification in low pH oxic and suboxic macroscopic growths along an acid mine drainage.</title>
        <authorList>
            <person name="Mendez-Garcia C."/>
            <person name="Mesa V."/>
            <person name="Sprenger R.R."/>
            <person name="Richter M."/>
            <person name="Diez M.S."/>
            <person name="Solano J."/>
            <person name="Bargiela R."/>
            <person name="Golyshina O.V."/>
            <person name="Manteca A."/>
            <person name="Ramos J.L."/>
            <person name="Gallego J.R."/>
            <person name="Llorente I."/>
            <person name="Martins Dos Santos V.A."/>
            <person name="Jensen O.N."/>
            <person name="Pelaez A.I."/>
            <person name="Sanchez J."/>
            <person name="Ferrer M."/>
        </authorList>
    </citation>
    <scope>NUCLEOTIDE SEQUENCE</scope>
</reference>
<dbReference type="GO" id="GO:0006351">
    <property type="term" value="P:DNA-templated transcription"/>
    <property type="evidence" value="ECO:0007669"/>
    <property type="project" value="InterPro"/>
</dbReference>
<organism evidence="7">
    <name type="scientific">mine drainage metagenome</name>
    <dbReference type="NCBI Taxonomy" id="410659"/>
    <lineage>
        <taxon>unclassified sequences</taxon>
        <taxon>metagenomes</taxon>
        <taxon>ecological metagenomes</taxon>
    </lineage>
</organism>
<evidence type="ECO:0000256" key="1">
    <source>
        <dbReference type="ARBA" id="ARBA00012418"/>
    </source>
</evidence>
<dbReference type="EC" id="2.7.7.6" evidence="1"/>
<evidence type="ECO:0000256" key="3">
    <source>
        <dbReference type="ARBA" id="ARBA00022679"/>
    </source>
</evidence>
<dbReference type="AlphaFoldDB" id="T1CC62"/>
<reference evidence="7" key="1">
    <citation type="submission" date="2013-08" db="EMBL/GenBank/DDBJ databases">
        <authorList>
            <person name="Mendez C."/>
            <person name="Richter M."/>
            <person name="Ferrer M."/>
            <person name="Sanchez J."/>
        </authorList>
    </citation>
    <scope>NUCLEOTIDE SEQUENCE</scope>
</reference>
<dbReference type="Gene3D" id="3.90.1100.10">
    <property type="match status" value="1"/>
</dbReference>